<protein>
    <submittedName>
        <fullName evidence="3">Uncharacterized protein</fullName>
    </submittedName>
</protein>
<keyword evidence="4" id="KW-1185">Reference proteome</keyword>
<dbReference type="EMBL" id="GL877420">
    <property type="protein sequence ID" value="ELA47302.1"/>
    <property type="molecule type" value="Genomic_DNA"/>
</dbReference>
<accession>L2GVB8</accession>
<dbReference type="AlphaFoldDB" id="L2GVB8"/>
<proteinExistence type="predicted"/>
<dbReference type="VEuPathDB" id="MicrosporidiaDB:VCUG_01186"/>
<feature type="region of interest" description="Disordered" evidence="1">
    <location>
        <begin position="102"/>
        <end position="123"/>
    </location>
</feature>
<dbReference type="Proteomes" id="UP000011081">
    <property type="component" value="Unassembled WGS sequence"/>
</dbReference>
<keyword evidence="2" id="KW-0732">Signal</keyword>
<dbReference type="OrthoDB" id="10677330at2759"/>
<dbReference type="RefSeq" id="XP_008074204.1">
    <property type="nucleotide sequence ID" value="XM_008076013.1"/>
</dbReference>
<dbReference type="InParanoid" id="L2GVB8"/>
<evidence type="ECO:0000256" key="2">
    <source>
        <dbReference type="SAM" id="SignalP"/>
    </source>
</evidence>
<organism evidence="3 4">
    <name type="scientific">Vavraia culicis (isolate floridensis)</name>
    <name type="common">Microsporidian parasite</name>
    <dbReference type="NCBI Taxonomy" id="948595"/>
    <lineage>
        <taxon>Eukaryota</taxon>
        <taxon>Fungi</taxon>
        <taxon>Fungi incertae sedis</taxon>
        <taxon>Microsporidia</taxon>
        <taxon>Pleistophoridae</taxon>
        <taxon>Vavraia</taxon>
    </lineage>
</organism>
<gene>
    <name evidence="3" type="ORF">VCUG_01186</name>
</gene>
<evidence type="ECO:0000313" key="4">
    <source>
        <dbReference type="Proteomes" id="UP000011081"/>
    </source>
</evidence>
<name>L2GVB8_VAVCU</name>
<feature type="chain" id="PRO_5003960276" evidence="2">
    <location>
        <begin position="23"/>
        <end position="123"/>
    </location>
</feature>
<dbReference type="HOGENOM" id="CLU_2016941_0_0_1"/>
<feature type="signal peptide" evidence="2">
    <location>
        <begin position="1"/>
        <end position="22"/>
    </location>
</feature>
<dbReference type="GeneID" id="19879067"/>
<evidence type="ECO:0000313" key="3">
    <source>
        <dbReference type="EMBL" id="ELA47302.1"/>
    </source>
</evidence>
<reference evidence="4" key="1">
    <citation type="submission" date="2011-03" db="EMBL/GenBank/DDBJ databases">
        <title>The genome sequence of Vavraia culicis strain floridensis.</title>
        <authorList>
            <consortium name="The Broad Institute Genome Sequencing Platform"/>
            <person name="Cuomo C."/>
            <person name="Becnel J."/>
            <person name="Sanscrainte N."/>
            <person name="Young S.K."/>
            <person name="Zeng Q."/>
            <person name="Gargeya S."/>
            <person name="Fitzgerald M."/>
            <person name="Haas B."/>
            <person name="Abouelleil A."/>
            <person name="Alvarado L."/>
            <person name="Arachchi H.M."/>
            <person name="Berlin A."/>
            <person name="Chapman S.B."/>
            <person name="Gearin G."/>
            <person name="Goldberg J."/>
            <person name="Griggs A."/>
            <person name="Gujja S."/>
            <person name="Hansen M."/>
            <person name="Heiman D."/>
            <person name="Howarth C."/>
            <person name="Larimer J."/>
            <person name="Lui A."/>
            <person name="MacDonald P.J.P."/>
            <person name="McCowen C."/>
            <person name="Montmayeur A."/>
            <person name="Murphy C."/>
            <person name="Neiman D."/>
            <person name="Pearson M."/>
            <person name="Priest M."/>
            <person name="Roberts A."/>
            <person name="Saif S."/>
            <person name="Shea T."/>
            <person name="Sisk P."/>
            <person name="Stolte C."/>
            <person name="Sykes S."/>
            <person name="Wortman J."/>
            <person name="Nusbaum C."/>
            <person name="Birren B."/>
        </authorList>
    </citation>
    <scope>NUCLEOTIDE SEQUENCE [LARGE SCALE GENOMIC DNA]</scope>
    <source>
        <strain evidence="4">floridensis</strain>
    </source>
</reference>
<sequence>MVIARMMFILTALCATADVTHREDARAAVKYNFRVRDYVVLDYGMGTNMNTFRMDSTVIERYKDLSGYHMARVSWDAYEKIMEDGVGHWEEFLNNGVIESESKSGREGIEGSEGREGVKGVKG</sequence>
<evidence type="ECO:0000256" key="1">
    <source>
        <dbReference type="SAM" id="MobiDB-lite"/>
    </source>
</evidence>